<evidence type="ECO:0000256" key="1">
    <source>
        <dbReference type="ARBA" id="ARBA00009104"/>
    </source>
</evidence>
<dbReference type="GO" id="GO:0005524">
    <property type="term" value="F:ATP binding"/>
    <property type="evidence" value="ECO:0007669"/>
    <property type="project" value="UniProtKB-KW"/>
</dbReference>
<dbReference type="SUPFAM" id="SSF52540">
    <property type="entry name" value="P-loop containing nucleoside triphosphate hydrolases"/>
    <property type="match status" value="1"/>
</dbReference>
<evidence type="ECO:0000256" key="5">
    <source>
        <dbReference type="ARBA" id="ARBA00032897"/>
    </source>
</evidence>
<dbReference type="EC" id="2.7.1.176" evidence="2"/>
<organism evidence="8 9">
    <name type="scientific">Bifidobacterium subtile</name>
    <dbReference type="NCBI Taxonomy" id="77635"/>
    <lineage>
        <taxon>Bacteria</taxon>
        <taxon>Bacillati</taxon>
        <taxon>Actinomycetota</taxon>
        <taxon>Actinomycetes</taxon>
        <taxon>Bifidobacteriales</taxon>
        <taxon>Bifidobacteriaceae</taxon>
        <taxon>Bifidobacterium</taxon>
    </lineage>
</organism>
<dbReference type="GO" id="GO:0016301">
    <property type="term" value="F:kinase activity"/>
    <property type="evidence" value="ECO:0007669"/>
    <property type="project" value="InterPro"/>
</dbReference>
<dbReference type="OrthoDB" id="6421666at2"/>
<dbReference type="eggNOG" id="COG4185">
    <property type="taxonomic scope" value="Bacteria"/>
</dbReference>
<keyword evidence="3" id="KW-0547">Nucleotide-binding</keyword>
<keyword evidence="9" id="KW-1185">Reference proteome</keyword>
<dbReference type="EMBL" id="JGZR01000006">
    <property type="protein sequence ID" value="KFJ03545.1"/>
    <property type="molecule type" value="Genomic_DNA"/>
</dbReference>
<comment type="catalytic activity">
    <reaction evidence="6">
        <text>UDP-N-acetyl-alpha-D-glucosamine + ATP = UDP-N-acetyl-alpha-D-glucosamine 3'-phosphate + ADP + H(+)</text>
        <dbReference type="Rhea" id="RHEA:32671"/>
        <dbReference type="ChEBI" id="CHEBI:15378"/>
        <dbReference type="ChEBI" id="CHEBI:30616"/>
        <dbReference type="ChEBI" id="CHEBI:57705"/>
        <dbReference type="ChEBI" id="CHEBI:64353"/>
        <dbReference type="ChEBI" id="CHEBI:456216"/>
        <dbReference type="EC" id="2.7.1.176"/>
    </reaction>
</comment>
<dbReference type="InterPro" id="IPR027417">
    <property type="entry name" value="P-loop_NTPase"/>
</dbReference>
<dbReference type="Gene3D" id="3.40.50.300">
    <property type="entry name" value="P-loop containing nucleotide triphosphate hydrolases"/>
    <property type="match status" value="1"/>
</dbReference>
<keyword evidence="4" id="KW-0067">ATP-binding</keyword>
<dbReference type="Pfam" id="PF06414">
    <property type="entry name" value="Zeta_toxin"/>
    <property type="match status" value="1"/>
</dbReference>
<dbReference type="InterPro" id="IPR010488">
    <property type="entry name" value="Zeta_toxin_domain"/>
</dbReference>
<protein>
    <recommendedName>
        <fullName evidence="5">UDP-N-acetylglucosamine kinase</fullName>
        <ecNumber evidence="2">2.7.1.176</ecNumber>
    </recommendedName>
    <alternativeName>
        <fullName evidence="5">UDP-N-acetylglucosamine kinase</fullName>
    </alternativeName>
</protein>
<dbReference type="Proteomes" id="UP000029055">
    <property type="component" value="Unassembled WGS sequence"/>
</dbReference>
<sequence length="238" mass="27253">MNDAKIIEEAREFAKRNPRIFIDMAIDEAKSSVAGSKLAIFMAGTPGSGKTEYAEELAGLFNKRPVMINADLFREKFEKYNGENSYLFQSATNVAVEKVFDKVIHDGYSFILDTTFSSKNATLNIKRALDHGFRVQIYFIFQQPKIAWGFTQSREKIEGRNIPLDSFITSYFRSRENVEKAMNDPTIGPKIVLTVIEKEFNNKVRRIHPVEHNLANFTPLNYTETTLRRELSHEGNAQ</sequence>
<name>A0A087E6Z4_9BIFI</name>
<evidence type="ECO:0000313" key="9">
    <source>
        <dbReference type="Proteomes" id="UP000029055"/>
    </source>
</evidence>
<evidence type="ECO:0000256" key="6">
    <source>
        <dbReference type="ARBA" id="ARBA00048178"/>
    </source>
</evidence>
<proteinExistence type="inferred from homology"/>
<dbReference type="PANTHER" id="PTHR39206:SF1">
    <property type="entry name" value="SLL8004 PROTEIN"/>
    <property type="match status" value="1"/>
</dbReference>
<evidence type="ECO:0000259" key="7">
    <source>
        <dbReference type="Pfam" id="PF06414"/>
    </source>
</evidence>
<dbReference type="STRING" id="77635.BISU_0014"/>
<dbReference type="AlphaFoldDB" id="A0A087E6Z4"/>
<evidence type="ECO:0000256" key="2">
    <source>
        <dbReference type="ARBA" id="ARBA00011963"/>
    </source>
</evidence>
<comment type="similarity">
    <text evidence="1">Belongs to the zeta toxin family.</text>
</comment>
<gene>
    <name evidence="8" type="ORF">BISU_0014</name>
</gene>
<evidence type="ECO:0000256" key="4">
    <source>
        <dbReference type="ARBA" id="ARBA00022840"/>
    </source>
</evidence>
<evidence type="ECO:0000256" key="3">
    <source>
        <dbReference type="ARBA" id="ARBA00022741"/>
    </source>
</evidence>
<accession>A0A087E6Z4</accession>
<feature type="domain" description="Zeta toxin" evidence="7">
    <location>
        <begin position="34"/>
        <end position="183"/>
    </location>
</feature>
<dbReference type="PANTHER" id="PTHR39206">
    <property type="entry name" value="SLL8004 PROTEIN"/>
    <property type="match status" value="1"/>
</dbReference>
<evidence type="ECO:0000313" key="8">
    <source>
        <dbReference type="EMBL" id="KFJ03545.1"/>
    </source>
</evidence>
<reference evidence="8 9" key="1">
    <citation type="submission" date="2014-03" db="EMBL/GenBank/DDBJ databases">
        <title>Genomics of Bifidobacteria.</title>
        <authorList>
            <person name="Ventura M."/>
            <person name="Milani C."/>
            <person name="Lugli G.A."/>
        </authorList>
    </citation>
    <scope>NUCLEOTIDE SEQUENCE [LARGE SCALE GENOMIC DNA]</scope>
    <source>
        <strain evidence="8 9">LMG 11597</strain>
    </source>
</reference>
<dbReference type="RefSeq" id="WP_033503404.1">
    <property type="nucleotide sequence ID" value="NZ_CP062939.1"/>
</dbReference>
<comment type="caution">
    <text evidence="8">The sequence shown here is derived from an EMBL/GenBank/DDBJ whole genome shotgun (WGS) entry which is preliminary data.</text>
</comment>